<accession>A0A1B6VGG8</accession>
<sequence>MKIRLPTPTPQELALAGVTALWGGTFLILHLAMQHCGPMFFVGVRFLMAAAMVACLAGRHMTGLTRKEVRSGILIGIALSIGYVLQSAGLREVTSSRSAFITALYVPLVPLFQWAILRKSPHIMSWVGIGLAFAGLIALAGPAALTLTFSHGDLLTVLSACAIAAEIVLISLFAQGVDSRRITVCQLVGGGLFALLLMPVAGEHVPTFSWIWVVCAAALGSLSALVQLVMNWAQKSVPPSKAAVIYAGEPVWGGLVGWLAGDQLQATTLLGAALIVCGVLASEMRPRWLVKRQQHLTENG</sequence>
<proteinExistence type="predicted"/>
<dbReference type="OrthoDB" id="9804865at2"/>
<evidence type="ECO:0000259" key="7">
    <source>
        <dbReference type="Pfam" id="PF00892"/>
    </source>
</evidence>
<organism evidence="9 10">
    <name type="scientific">Gluconobacter cerinus</name>
    <dbReference type="NCBI Taxonomy" id="38307"/>
    <lineage>
        <taxon>Bacteria</taxon>
        <taxon>Pseudomonadati</taxon>
        <taxon>Pseudomonadota</taxon>
        <taxon>Alphaproteobacteria</taxon>
        <taxon>Acetobacterales</taxon>
        <taxon>Acetobacteraceae</taxon>
        <taxon>Gluconobacter</taxon>
    </lineage>
</organism>
<feature type="transmembrane region" description="Helical" evidence="6">
    <location>
        <begin position="266"/>
        <end position="284"/>
    </location>
</feature>
<feature type="transmembrane region" description="Helical" evidence="6">
    <location>
        <begin position="208"/>
        <end position="230"/>
    </location>
</feature>
<feature type="transmembrane region" description="Helical" evidence="6">
    <location>
        <begin position="39"/>
        <end position="57"/>
    </location>
</feature>
<dbReference type="SUPFAM" id="SSF103481">
    <property type="entry name" value="Multidrug resistance efflux transporter EmrE"/>
    <property type="match status" value="2"/>
</dbReference>
<comment type="subcellular location">
    <subcellularLocation>
        <location evidence="1">Cell membrane</location>
        <topology evidence="1">Multi-pass membrane protein</topology>
    </subcellularLocation>
</comment>
<feature type="transmembrane region" description="Helical" evidence="6">
    <location>
        <begin position="12"/>
        <end position="33"/>
    </location>
</feature>
<reference evidence="11" key="3">
    <citation type="journal article" date="2019" name="Int. J. Syst. Evol. Microbiol.">
        <title>The Global Catalogue of Microorganisms (GCM) 10K type strain sequencing project: providing services to taxonomists for standard genome sequencing and annotation.</title>
        <authorList>
            <consortium name="The Broad Institute Genomics Platform"/>
            <consortium name="The Broad Institute Genome Sequencing Center for Infectious Disease"/>
            <person name="Wu L."/>
            <person name="Ma J."/>
        </authorList>
    </citation>
    <scope>NUCLEOTIDE SEQUENCE [LARGE SCALE GENOMIC DNA]</scope>
    <source>
        <strain evidence="11">NBRC 3267</strain>
    </source>
</reference>
<protein>
    <submittedName>
        <fullName evidence="9">Membrane protein</fullName>
    </submittedName>
</protein>
<dbReference type="PANTHER" id="PTHR42920">
    <property type="entry name" value="OS03G0707200 PROTEIN-RELATED"/>
    <property type="match status" value="1"/>
</dbReference>
<feature type="transmembrane region" description="Helical" evidence="6">
    <location>
        <begin position="98"/>
        <end position="117"/>
    </location>
</feature>
<keyword evidence="2" id="KW-1003">Cell membrane</keyword>
<dbReference type="GO" id="GO:0005886">
    <property type="term" value="C:plasma membrane"/>
    <property type="evidence" value="ECO:0007669"/>
    <property type="project" value="UniProtKB-SubCell"/>
</dbReference>
<keyword evidence="5 6" id="KW-0472">Membrane</keyword>
<gene>
    <name evidence="9" type="ORF">A0123_03315</name>
    <name evidence="8" type="ORF">GCM10007867_20380</name>
</gene>
<keyword evidence="4 6" id="KW-1133">Transmembrane helix</keyword>
<comment type="caution">
    <text evidence="9">The sequence shown here is derived from an EMBL/GenBank/DDBJ whole genome shotgun (WGS) entry which is preliminary data.</text>
</comment>
<evidence type="ECO:0000256" key="4">
    <source>
        <dbReference type="ARBA" id="ARBA00022989"/>
    </source>
</evidence>
<feature type="domain" description="EamA" evidence="7">
    <location>
        <begin position="13"/>
        <end position="139"/>
    </location>
</feature>
<evidence type="ECO:0000313" key="9">
    <source>
        <dbReference type="EMBL" id="OAJ66067.1"/>
    </source>
</evidence>
<evidence type="ECO:0000256" key="1">
    <source>
        <dbReference type="ARBA" id="ARBA00004651"/>
    </source>
</evidence>
<dbReference type="InterPro" id="IPR000620">
    <property type="entry name" value="EamA_dom"/>
</dbReference>
<dbReference type="PATRIC" id="fig|38307.3.peg.3473"/>
<dbReference type="Proteomes" id="UP000077786">
    <property type="component" value="Unassembled WGS sequence"/>
</dbReference>
<evidence type="ECO:0000256" key="2">
    <source>
        <dbReference type="ARBA" id="ARBA00022475"/>
    </source>
</evidence>
<dbReference type="AlphaFoldDB" id="A0A1B6VGG8"/>
<evidence type="ECO:0000313" key="11">
    <source>
        <dbReference type="Proteomes" id="UP001156614"/>
    </source>
</evidence>
<feature type="transmembrane region" description="Helical" evidence="6">
    <location>
        <begin position="129"/>
        <end position="149"/>
    </location>
</feature>
<evidence type="ECO:0000256" key="3">
    <source>
        <dbReference type="ARBA" id="ARBA00022692"/>
    </source>
</evidence>
<evidence type="ECO:0000256" key="5">
    <source>
        <dbReference type="ARBA" id="ARBA00023136"/>
    </source>
</evidence>
<feature type="transmembrane region" description="Helical" evidence="6">
    <location>
        <begin position="155"/>
        <end position="174"/>
    </location>
</feature>
<dbReference type="RefSeq" id="WP_064275650.1">
    <property type="nucleotide sequence ID" value="NZ_BEWM01000002.1"/>
</dbReference>
<keyword evidence="3 6" id="KW-0812">Transmembrane</keyword>
<evidence type="ECO:0000313" key="8">
    <source>
        <dbReference type="EMBL" id="GLQ63193.1"/>
    </source>
</evidence>
<dbReference type="EMBL" id="LUTU01000023">
    <property type="protein sequence ID" value="OAJ66067.1"/>
    <property type="molecule type" value="Genomic_DNA"/>
</dbReference>
<dbReference type="EMBL" id="BSNU01000003">
    <property type="protein sequence ID" value="GLQ63193.1"/>
    <property type="molecule type" value="Genomic_DNA"/>
</dbReference>
<reference evidence="8" key="1">
    <citation type="journal article" date="2014" name="Int. J. Syst. Evol. Microbiol.">
        <title>Complete genome sequence of Corynebacterium casei LMG S-19264T (=DSM 44701T), isolated from a smear-ripened cheese.</title>
        <authorList>
            <consortium name="US DOE Joint Genome Institute (JGI-PGF)"/>
            <person name="Walter F."/>
            <person name="Albersmeier A."/>
            <person name="Kalinowski J."/>
            <person name="Ruckert C."/>
        </authorList>
    </citation>
    <scope>NUCLEOTIDE SEQUENCE</scope>
    <source>
        <strain evidence="8">NBRC 3267</strain>
    </source>
</reference>
<evidence type="ECO:0000256" key="6">
    <source>
        <dbReference type="SAM" id="Phobius"/>
    </source>
</evidence>
<evidence type="ECO:0000313" key="10">
    <source>
        <dbReference type="Proteomes" id="UP000077786"/>
    </source>
</evidence>
<feature type="domain" description="EamA" evidence="7">
    <location>
        <begin position="152"/>
        <end position="280"/>
    </location>
</feature>
<dbReference type="Proteomes" id="UP001156614">
    <property type="component" value="Unassembled WGS sequence"/>
</dbReference>
<dbReference type="PANTHER" id="PTHR42920:SF5">
    <property type="entry name" value="EAMA DOMAIN-CONTAINING PROTEIN"/>
    <property type="match status" value="1"/>
</dbReference>
<dbReference type="Pfam" id="PF00892">
    <property type="entry name" value="EamA"/>
    <property type="match status" value="2"/>
</dbReference>
<name>A0A1B6VGG8_9PROT</name>
<feature type="transmembrane region" description="Helical" evidence="6">
    <location>
        <begin position="69"/>
        <end position="86"/>
    </location>
</feature>
<dbReference type="InterPro" id="IPR051258">
    <property type="entry name" value="Diverse_Substrate_Transporter"/>
</dbReference>
<keyword evidence="11" id="KW-1185">Reference proteome</keyword>
<reference evidence="8" key="4">
    <citation type="submission" date="2023-01" db="EMBL/GenBank/DDBJ databases">
        <title>Draft genome sequence of Gluconobacter cerinus strain NBRC 3267.</title>
        <authorList>
            <person name="Sun Q."/>
            <person name="Mori K."/>
        </authorList>
    </citation>
    <scope>NUCLEOTIDE SEQUENCE</scope>
    <source>
        <strain evidence="8">NBRC 3267</strain>
    </source>
</reference>
<reference evidence="9 10" key="2">
    <citation type="submission" date="2016-03" db="EMBL/GenBank/DDBJ databases">
        <title>Draft genome sequence of Gluconobacter cerinus strain CECT 9110.</title>
        <authorList>
            <person name="Sainz F."/>
            <person name="Mas A."/>
            <person name="Torija M.J."/>
        </authorList>
    </citation>
    <scope>NUCLEOTIDE SEQUENCE [LARGE SCALE GENOMIC DNA]</scope>
    <source>
        <strain evidence="9 10">CECT 9110</strain>
    </source>
</reference>
<dbReference type="InterPro" id="IPR037185">
    <property type="entry name" value="EmrE-like"/>
</dbReference>
<feature type="transmembrane region" description="Helical" evidence="6">
    <location>
        <begin position="242"/>
        <end position="260"/>
    </location>
</feature>
<feature type="transmembrane region" description="Helical" evidence="6">
    <location>
        <begin position="181"/>
        <end position="202"/>
    </location>
</feature>